<gene>
    <name evidence="1" type="ORF">BJ138DRAFT_1101632</name>
</gene>
<protein>
    <submittedName>
        <fullName evidence="1">Uncharacterized protein</fullName>
    </submittedName>
</protein>
<proteinExistence type="predicted"/>
<reference evidence="1" key="1">
    <citation type="journal article" date="2021" name="New Phytol.">
        <title>Evolutionary innovations through gain and loss of genes in the ectomycorrhizal Boletales.</title>
        <authorList>
            <person name="Wu G."/>
            <person name="Miyauchi S."/>
            <person name="Morin E."/>
            <person name="Kuo A."/>
            <person name="Drula E."/>
            <person name="Varga T."/>
            <person name="Kohler A."/>
            <person name="Feng B."/>
            <person name="Cao Y."/>
            <person name="Lipzen A."/>
            <person name="Daum C."/>
            <person name="Hundley H."/>
            <person name="Pangilinan J."/>
            <person name="Johnson J."/>
            <person name="Barry K."/>
            <person name="LaButti K."/>
            <person name="Ng V."/>
            <person name="Ahrendt S."/>
            <person name="Min B."/>
            <person name="Choi I.G."/>
            <person name="Park H."/>
            <person name="Plett J.M."/>
            <person name="Magnuson J."/>
            <person name="Spatafora J.W."/>
            <person name="Nagy L.G."/>
            <person name="Henrissat B."/>
            <person name="Grigoriev I.V."/>
            <person name="Yang Z.L."/>
            <person name="Xu J."/>
            <person name="Martin F.M."/>
        </authorList>
    </citation>
    <scope>NUCLEOTIDE SEQUENCE</scope>
    <source>
        <strain evidence="1">ATCC 28755</strain>
    </source>
</reference>
<accession>A0ACB8ACH9</accession>
<evidence type="ECO:0000313" key="1">
    <source>
        <dbReference type="EMBL" id="KAH7910741.1"/>
    </source>
</evidence>
<keyword evidence="2" id="KW-1185">Reference proteome</keyword>
<comment type="caution">
    <text evidence="1">The sequence shown here is derived from an EMBL/GenBank/DDBJ whole genome shotgun (WGS) entry which is preliminary data.</text>
</comment>
<name>A0ACB8ACH9_9AGAM</name>
<dbReference type="Proteomes" id="UP000790377">
    <property type="component" value="Unassembled WGS sequence"/>
</dbReference>
<sequence length="265" mass="29185">MANVITTRSTTRGASSTPRDKNNPTPSESDQAPSMGKKPLKKARKDQGNNPKAPDLRNQAIAENEENEASGSPETMSPEGKTPEMGANQTASANQMVGASTDRAPVQTDAEKVTNESPEMQSRRVYSELMEARLAIPNVRQAGETVLTYVRCSANKWRERADRFPKSYNHGINPYVDEALRLKELVKLLGKGVDYLDPRHPLPETDDEEDEDPPNREEDDDHRHGSDGGHDEQPEPTGKGKELPSGHPNAGRKFETGKPVDLHES</sequence>
<evidence type="ECO:0000313" key="2">
    <source>
        <dbReference type="Proteomes" id="UP000790377"/>
    </source>
</evidence>
<organism evidence="1 2">
    <name type="scientific">Hygrophoropsis aurantiaca</name>
    <dbReference type="NCBI Taxonomy" id="72124"/>
    <lineage>
        <taxon>Eukaryota</taxon>
        <taxon>Fungi</taxon>
        <taxon>Dikarya</taxon>
        <taxon>Basidiomycota</taxon>
        <taxon>Agaricomycotina</taxon>
        <taxon>Agaricomycetes</taxon>
        <taxon>Agaricomycetidae</taxon>
        <taxon>Boletales</taxon>
        <taxon>Coniophorineae</taxon>
        <taxon>Hygrophoropsidaceae</taxon>
        <taxon>Hygrophoropsis</taxon>
    </lineage>
</organism>
<dbReference type="EMBL" id="MU267702">
    <property type="protein sequence ID" value="KAH7910741.1"/>
    <property type="molecule type" value="Genomic_DNA"/>
</dbReference>